<name>A0A2P2KMT2_RHIMU</name>
<sequence>MEISSIQQSRHHSSIKSESNPAISMAQSCDFQVSSLYLSIMWQLLSPLWTGRDVSNENWLERSILQ</sequence>
<protein>
    <submittedName>
        <fullName evidence="2">Uncharacterized protein</fullName>
    </submittedName>
</protein>
<feature type="region of interest" description="Disordered" evidence="1">
    <location>
        <begin position="1"/>
        <end position="22"/>
    </location>
</feature>
<proteinExistence type="predicted"/>
<dbReference type="EMBL" id="GGEC01026550">
    <property type="protein sequence ID" value="MBX07034.1"/>
    <property type="molecule type" value="Transcribed_RNA"/>
</dbReference>
<reference evidence="2" key="1">
    <citation type="submission" date="2018-02" db="EMBL/GenBank/DDBJ databases">
        <title>Rhizophora mucronata_Transcriptome.</title>
        <authorList>
            <person name="Meera S.P."/>
            <person name="Sreeshan A."/>
            <person name="Augustine A."/>
        </authorList>
    </citation>
    <scope>NUCLEOTIDE SEQUENCE</scope>
    <source>
        <tissue evidence="2">Leaf</tissue>
    </source>
</reference>
<organism evidence="2">
    <name type="scientific">Rhizophora mucronata</name>
    <name type="common">Asiatic mangrove</name>
    <dbReference type="NCBI Taxonomy" id="61149"/>
    <lineage>
        <taxon>Eukaryota</taxon>
        <taxon>Viridiplantae</taxon>
        <taxon>Streptophyta</taxon>
        <taxon>Embryophyta</taxon>
        <taxon>Tracheophyta</taxon>
        <taxon>Spermatophyta</taxon>
        <taxon>Magnoliopsida</taxon>
        <taxon>eudicotyledons</taxon>
        <taxon>Gunneridae</taxon>
        <taxon>Pentapetalae</taxon>
        <taxon>rosids</taxon>
        <taxon>fabids</taxon>
        <taxon>Malpighiales</taxon>
        <taxon>Rhizophoraceae</taxon>
        <taxon>Rhizophora</taxon>
    </lineage>
</organism>
<evidence type="ECO:0000256" key="1">
    <source>
        <dbReference type="SAM" id="MobiDB-lite"/>
    </source>
</evidence>
<dbReference type="AlphaFoldDB" id="A0A2P2KMT2"/>
<accession>A0A2P2KMT2</accession>
<evidence type="ECO:0000313" key="2">
    <source>
        <dbReference type="EMBL" id="MBX07034.1"/>
    </source>
</evidence>